<feature type="binding site" evidence="4">
    <location>
        <begin position="274"/>
        <end position="275"/>
    </location>
    <ligand>
        <name>ATP</name>
        <dbReference type="ChEBI" id="CHEBI:30616"/>
    </ligand>
</feature>
<dbReference type="Gene3D" id="3.30.1490.20">
    <property type="entry name" value="ATP-grasp fold, A domain"/>
    <property type="match status" value="1"/>
</dbReference>
<reference evidence="7 8" key="1">
    <citation type="journal article" date="2013" name="Genome Biol. Evol.">
        <title>Genome evolution and phylogenomic analysis of candidatus kinetoplastibacterium, the betaproteobacterial endosymbionts of strigomonas and angomonas.</title>
        <authorList>
            <person name="Alves J.M."/>
            <person name="Serrano M.G."/>
            <person name="Maia da Silva F."/>
            <person name="Voegtly L.J."/>
            <person name="Matveyev A.V."/>
            <person name="Teixeira M.M."/>
            <person name="Camargo E.P."/>
            <person name="Buck G.A."/>
        </authorList>
    </citation>
    <scope>NUCLEOTIDE SEQUENCE [LARGE SCALE GENOMIC DNA]</scope>
    <source>
        <strain evidence="7 8">TCC079E</strain>
    </source>
</reference>
<dbReference type="EC" id="6.3.4.18" evidence="4 5"/>
<evidence type="ECO:0000256" key="1">
    <source>
        <dbReference type="ARBA" id="ARBA00022741"/>
    </source>
</evidence>
<dbReference type="SUPFAM" id="SSF52440">
    <property type="entry name" value="PreATP-grasp domain"/>
    <property type="match status" value="1"/>
</dbReference>
<sequence length="398" mass="44245">MVFLNSNFFVKPGSWLGLVGGGQLGRMFCHSAQNLGYKVVVLDPSDISPAVSVADLHIKSSYDDKNGLERLSSICKSVTIEFENIPFSSLEFLSKRNVLTPTASSVAIAQNRIFEKNFISSLNVDVAPYKVIVNKTDCDLIDHDFFPGILKVAKLGYDGKGQVTVREKKELKDKFVFLGEVPCVLEKFLSLDREISVVVARNLDGDCVVFPPAINFHECGILSSSVVTRSNHEIYDNTCFSEVCSIAKKIAESLNYYGVLCVEFFVVDNNIIVNEIAPRPHNSGHYSMDACFTSQFEQQVRIMSGLPLGNTELLSSSIMINLLGDVWFGSDGNLIEPDWRKLLSISGLKLHLYGKEEARRSRKMGHVTLLGNDIYDLDEKAYDLSLILGINYTKISKV</sequence>
<dbReference type="GO" id="GO:0005829">
    <property type="term" value="C:cytosol"/>
    <property type="evidence" value="ECO:0007669"/>
    <property type="project" value="TreeGrafter"/>
</dbReference>
<keyword evidence="1 4" id="KW-0547">Nucleotide-binding</keyword>
<dbReference type="SUPFAM" id="SSF51246">
    <property type="entry name" value="Rudiment single hybrid motif"/>
    <property type="match status" value="1"/>
</dbReference>
<dbReference type="GO" id="GO:0046872">
    <property type="term" value="F:metal ion binding"/>
    <property type="evidence" value="ECO:0007669"/>
    <property type="project" value="InterPro"/>
</dbReference>
<dbReference type="SUPFAM" id="SSF56059">
    <property type="entry name" value="Glutathione synthetase ATP-binding domain-like"/>
    <property type="match status" value="1"/>
</dbReference>
<dbReference type="AlphaFoldDB" id="M1L1Q5"/>
<dbReference type="NCBIfam" id="NF004679">
    <property type="entry name" value="PRK06019.1-5"/>
    <property type="match status" value="1"/>
</dbReference>
<dbReference type="Pfam" id="PF22660">
    <property type="entry name" value="RS_preATP-grasp-like"/>
    <property type="match status" value="1"/>
</dbReference>
<dbReference type="GO" id="GO:0005524">
    <property type="term" value="F:ATP binding"/>
    <property type="evidence" value="ECO:0007669"/>
    <property type="project" value="UniProtKB-UniRule"/>
</dbReference>
<evidence type="ECO:0000256" key="4">
    <source>
        <dbReference type="HAMAP-Rule" id="MF_01928"/>
    </source>
</evidence>
<dbReference type="NCBIfam" id="TIGR01161">
    <property type="entry name" value="purK"/>
    <property type="match status" value="1"/>
</dbReference>
<dbReference type="Pfam" id="PF02222">
    <property type="entry name" value="ATP-grasp"/>
    <property type="match status" value="1"/>
</dbReference>
<gene>
    <name evidence="4 5" type="primary">purK</name>
    <name evidence="7" type="ORF">CDSE_0354</name>
</gene>
<feature type="binding site" evidence="4">
    <location>
        <position position="194"/>
    </location>
    <ligand>
        <name>ATP</name>
        <dbReference type="ChEBI" id="CHEBI:30616"/>
    </ligand>
</feature>
<dbReference type="InterPro" id="IPR054350">
    <property type="entry name" value="PurT/PurK_preATP-grasp"/>
</dbReference>
<dbReference type="InterPro" id="IPR005875">
    <property type="entry name" value="PurK"/>
</dbReference>
<dbReference type="PATRIC" id="fig|1208919.3.peg.125"/>
<dbReference type="Proteomes" id="UP000011547">
    <property type="component" value="Chromosome"/>
</dbReference>
<dbReference type="GO" id="GO:0004638">
    <property type="term" value="F:phosphoribosylaminoimidazole carboxylase activity"/>
    <property type="evidence" value="ECO:0007669"/>
    <property type="project" value="InterPro"/>
</dbReference>
<dbReference type="Pfam" id="PF17769">
    <property type="entry name" value="PurK_C"/>
    <property type="match status" value="1"/>
</dbReference>
<comment type="function">
    <text evidence="5">Catalyzes the ATP-dependent conversion of 5-aminoimidazole ribonucleotide (AIR) and HCO(3)- to N5-carboxyaminoimidazole ribonucleotide (N5-CAIR).</text>
</comment>
<dbReference type="HOGENOM" id="CLU_011534_0_1_4"/>
<dbReference type="GO" id="GO:0034028">
    <property type="term" value="F:5-(carboxyamino)imidazole ribonucleotide synthase activity"/>
    <property type="evidence" value="ECO:0007669"/>
    <property type="project" value="UniProtKB-UniRule"/>
</dbReference>
<evidence type="ECO:0000256" key="3">
    <source>
        <dbReference type="ARBA" id="ARBA00022840"/>
    </source>
</evidence>
<feature type="binding site" evidence="4">
    <location>
        <position position="112"/>
    </location>
    <ligand>
        <name>ATP</name>
        <dbReference type="ChEBI" id="CHEBI:30616"/>
    </ligand>
</feature>
<dbReference type="UniPathway" id="UPA00074">
    <property type="reaction ID" value="UER00942"/>
</dbReference>
<dbReference type="InterPro" id="IPR011054">
    <property type="entry name" value="Rudment_hybrid_motif"/>
</dbReference>
<evidence type="ECO:0000259" key="6">
    <source>
        <dbReference type="PROSITE" id="PS50975"/>
    </source>
</evidence>
<proteinExistence type="inferred from homology"/>
<accession>M1L1Q5</accession>
<dbReference type="InterPro" id="IPR040686">
    <property type="entry name" value="PurK_C"/>
</dbReference>
<dbReference type="KEGG" id="kde:CDSE_0354"/>
<feature type="domain" description="ATP-grasp" evidence="6">
    <location>
        <begin position="116"/>
        <end position="304"/>
    </location>
</feature>
<dbReference type="PROSITE" id="PS50975">
    <property type="entry name" value="ATP_GRASP"/>
    <property type="match status" value="1"/>
</dbReference>
<feature type="binding site" evidence="4">
    <location>
        <position position="151"/>
    </location>
    <ligand>
        <name>ATP</name>
        <dbReference type="ChEBI" id="CHEBI:30616"/>
    </ligand>
</feature>
<dbReference type="RefSeq" id="WP_015396099.1">
    <property type="nucleotide sequence ID" value="NC_020294.1"/>
</dbReference>
<dbReference type="InterPro" id="IPR013815">
    <property type="entry name" value="ATP_grasp_subdomain_1"/>
</dbReference>
<evidence type="ECO:0000256" key="2">
    <source>
        <dbReference type="ARBA" id="ARBA00022755"/>
    </source>
</evidence>
<dbReference type="InterPro" id="IPR016185">
    <property type="entry name" value="PreATP-grasp_dom_sf"/>
</dbReference>
<evidence type="ECO:0000313" key="7">
    <source>
        <dbReference type="EMBL" id="AGF46688.1"/>
    </source>
</evidence>
<keyword evidence="2 4" id="KW-0658">Purine biosynthesis</keyword>
<dbReference type="eggNOG" id="COG0026">
    <property type="taxonomic scope" value="Bacteria"/>
</dbReference>
<keyword evidence="8" id="KW-1185">Reference proteome</keyword>
<dbReference type="EMBL" id="CP003803">
    <property type="protein sequence ID" value="AGF46688.1"/>
    <property type="molecule type" value="Genomic_DNA"/>
</dbReference>
<organism evidence="7 8">
    <name type="scientific">Candidatus Kinetoplastidibacterium desouzai TCC079E</name>
    <dbReference type="NCBI Taxonomy" id="1208919"/>
    <lineage>
        <taxon>Bacteria</taxon>
        <taxon>Pseudomonadati</taxon>
        <taxon>Pseudomonadota</taxon>
        <taxon>Betaproteobacteria</taxon>
        <taxon>Candidatus Kinetoplastidibacterium</taxon>
    </lineage>
</organism>
<name>M1L1Q5_9PROT</name>
<dbReference type="Gene3D" id="3.40.50.20">
    <property type="match status" value="1"/>
</dbReference>
<dbReference type="InterPro" id="IPR003135">
    <property type="entry name" value="ATP-grasp_carboxylate-amine"/>
</dbReference>
<keyword evidence="3 4" id="KW-0067">ATP-binding</keyword>
<dbReference type="NCBIfam" id="NF004677">
    <property type="entry name" value="PRK06019.1-3"/>
    <property type="match status" value="1"/>
</dbReference>
<dbReference type="GO" id="GO:0006189">
    <property type="term" value="P:'de novo' IMP biosynthetic process"/>
    <property type="evidence" value="ECO:0007669"/>
    <property type="project" value="UniProtKB-UniRule"/>
</dbReference>
<comment type="pathway">
    <text evidence="4 5">Purine metabolism; IMP biosynthesis via de novo pathway; 5-amino-1-(5-phospho-D-ribosyl)imidazole-4-carboxylate from 5-amino-1-(5-phospho-D-ribosyl)imidazole (N5-CAIR route): step 1/2.</text>
</comment>
<protein>
    <recommendedName>
        <fullName evidence="4 5">N5-carboxyaminoimidazole ribonucleotide synthase</fullName>
        <shortName evidence="4 5">N5-CAIR synthase</shortName>
        <ecNumber evidence="4 5">6.3.4.18</ecNumber>
    </recommendedName>
    <alternativeName>
        <fullName evidence="4 5">5-(carboxyamino)imidazole ribonucleotide synthetase</fullName>
    </alternativeName>
</protein>
<feature type="binding site" evidence="4">
    <location>
        <begin position="186"/>
        <end position="189"/>
    </location>
    <ligand>
        <name>ATP</name>
        <dbReference type="ChEBI" id="CHEBI:30616"/>
    </ligand>
</feature>
<dbReference type="PANTHER" id="PTHR11609">
    <property type="entry name" value="PURINE BIOSYNTHESIS PROTEIN 6/7, PUR6/7"/>
    <property type="match status" value="1"/>
</dbReference>
<dbReference type="Gene3D" id="3.30.470.20">
    <property type="entry name" value="ATP-grasp fold, B domain"/>
    <property type="match status" value="1"/>
</dbReference>
<feature type="binding site" evidence="4">
    <location>
        <begin position="156"/>
        <end position="162"/>
    </location>
    <ligand>
        <name>ATP</name>
        <dbReference type="ChEBI" id="CHEBI:30616"/>
    </ligand>
</feature>
<feature type="binding site" evidence="4">
    <location>
        <position position="217"/>
    </location>
    <ligand>
        <name>ATP</name>
        <dbReference type="ChEBI" id="CHEBI:30616"/>
    </ligand>
</feature>
<keyword evidence="4 5" id="KW-0436">Ligase</keyword>
<dbReference type="HAMAP" id="MF_01928">
    <property type="entry name" value="PurK"/>
    <property type="match status" value="1"/>
</dbReference>
<dbReference type="OrthoDB" id="9804625at2"/>
<evidence type="ECO:0000313" key="8">
    <source>
        <dbReference type="Proteomes" id="UP000011547"/>
    </source>
</evidence>
<comment type="subunit">
    <text evidence="4 5">Homodimer.</text>
</comment>
<comment type="similarity">
    <text evidence="4 5">Belongs to the PurK/PurT family.</text>
</comment>
<dbReference type="InterPro" id="IPR011761">
    <property type="entry name" value="ATP-grasp"/>
</dbReference>
<dbReference type="PANTHER" id="PTHR11609:SF5">
    <property type="entry name" value="PHOSPHORIBOSYLAMINOIMIDAZOLE CARBOXYLASE"/>
    <property type="match status" value="1"/>
</dbReference>
<comment type="function">
    <text evidence="4">Catalyzes the ATP-dependent conversion of 5-aminoimidazole ribonucleotide (AIR) and HCO(3)(-) to N5-carboxyaminoimidazole ribonucleotide (N5-CAIR).</text>
</comment>
<comment type="catalytic activity">
    <reaction evidence="4 5">
        <text>5-amino-1-(5-phospho-beta-D-ribosyl)imidazole + hydrogencarbonate + ATP = 5-carboxyamino-1-(5-phospho-D-ribosyl)imidazole + ADP + phosphate + 2 H(+)</text>
        <dbReference type="Rhea" id="RHEA:19317"/>
        <dbReference type="ChEBI" id="CHEBI:15378"/>
        <dbReference type="ChEBI" id="CHEBI:17544"/>
        <dbReference type="ChEBI" id="CHEBI:30616"/>
        <dbReference type="ChEBI" id="CHEBI:43474"/>
        <dbReference type="ChEBI" id="CHEBI:58730"/>
        <dbReference type="ChEBI" id="CHEBI:137981"/>
        <dbReference type="ChEBI" id="CHEBI:456216"/>
        <dbReference type="EC" id="6.3.4.18"/>
    </reaction>
</comment>
<evidence type="ECO:0000256" key="5">
    <source>
        <dbReference type="RuleBase" id="RU361200"/>
    </source>
</evidence>
<dbReference type="STRING" id="1208919.CDSE_0354"/>